<reference evidence="2 3" key="1">
    <citation type="submission" date="2012-09" db="EMBL/GenBank/DDBJ databases">
        <title>Genome Sequence of alkane-degrading Bacterium Alcanivorax jadensis T9.</title>
        <authorList>
            <person name="Lai Q."/>
            <person name="Shao Z."/>
        </authorList>
    </citation>
    <scope>NUCLEOTIDE SEQUENCE [LARGE SCALE GENOMIC DNA]</scope>
    <source>
        <strain evidence="2 3">T9</strain>
    </source>
</reference>
<comment type="caution">
    <text evidence="2">The sequence shown here is derived from an EMBL/GenBank/DDBJ whole genome shotgun (WGS) entry which is preliminary data.</text>
</comment>
<dbReference type="EMBL" id="ARXU01000001">
    <property type="protein sequence ID" value="KGD63004.1"/>
    <property type="molecule type" value="Genomic_DNA"/>
</dbReference>
<evidence type="ECO:0000313" key="2">
    <source>
        <dbReference type="EMBL" id="KGD63004.1"/>
    </source>
</evidence>
<keyword evidence="3" id="KW-1185">Reference proteome</keyword>
<name>A0ABR4WIG8_9GAMM</name>
<dbReference type="Proteomes" id="UP000029443">
    <property type="component" value="Unassembled WGS sequence"/>
</dbReference>
<proteinExistence type="predicted"/>
<sequence length="258" mass="27828">MMQRRIHRCRHLVLLLSLLLGMIGQAMADSMRIHVLPRPDAPALVSVIEPLLAPGGSVRAYQGKLIIRTTDSNMAELEGALGSLEAAPSALVVHLRRQGTSSGQRSGVDTRIQGRIPGGVSGDIRIEQSRQHSSLQDHYQIRTLSGYPAHISQGTLLALGGGYYGTVLAELQQGIQVIPQLTPDGSVVLQVSQRYDQTGGPGLAQTQSSGTTLRVQPGVWQPMGSIRVDRKQDQRGFGGVQSSSQQFNLPLEVMVEKE</sequence>
<accession>A0ABR4WIG8</accession>
<feature type="chain" id="PRO_5045949836" description="NolW-like domain-containing protein" evidence="1">
    <location>
        <begin position="29"/>
        <end position="258"/>
    </location>
</feature>
<keyword evidence="1" id="KW-0732">Signal</keyword>
<evidence type="ECO:0000313" key="3">
    <source>
        <dbReference type="Proteomes" id="UP000029443"/>
    </source>
</evidence>
<gene>
    <name evidence="2" type="ORF">T9A_00324</name>
</gene>
<organism evidence="2 3">
    <name type="scientific">Alcanivorax jadensis T9</name>
    <dbReference type="NCBI Taxonomy" id="1177181"/>
    <lineage>
        <taxon>Bacteria</taxon>
        <taxon>Pseudomonadati</taxon>
        <taxon>Pseudomonadota</taxon>
        <taxon>Gammaproteobacteria</taxon>
        <taxon>Oceanospirillales</taxon>
        <taxon>Alcanivoracaceae</taxon>
        <taxon>Alcanivorax</taxon>
    </lineage>
</organism>
<evidence type="ECO:0008006" key="4">
    <source>
        <dbReference type="Google" id="ProtNLM"/>
    </source>
</evidence>
<protein>
    <recommendedName>
        <fullName evidence="4">NolW-like domain-containing protein</fullName>
    </recommendedName>
</protein>
<feature type="signal peptide" evidence="1">
    <location>
        <begin position="1"/>
        <end position="28"/>
    </location>
</feature>
<evidence type="ECO:0000256" key="1">
    <source>
        <dbReference type="SAM" id="SignalP"/>
    </source>
</evidence>
<dbReference type="RefSeq" id="WP_232221958.1">
    <property type="nucleotide sequence ID" value="NZ_ARXU01000001.1"/>
</dbReference>